<evidence type="ECO:0000313" key="4">
    <source>
        <dbReference type="Proteomes" id="UP000518752"/>
    </source>
</evidence>
<proteinExistence type="inferred from homology"/>
<dbReference type="GO" id="GO:0005739">
    <property type="term" value="C:mitochondrion"/>
    <property type="evidence" value="ECO:0007669"/>
    <property type="project" value="TreeGrafter"/>
</dbReference>
<comment type="similarity">
    <text evidence="1">Belongs to the complex I NDUFA12 subunit family.</text>
</comment>
<dbReference type="Pfam" id="PF05071">
    <property type="entry name" value="NDUFA12"/>
    <property type="match status" value="1"/>
</dbReference>
<evidence type="ECO:0000313" key="3">
    <source>
        <dbReference type="EMBL" id="KAF5389658.1"/>
    </source>
</evidence>
<sequence>MASSWLRAIYRKIRHPTGFAGWDLEGNAYYERANPLSSAGYSRTKRSVKYRHPDDMWNYIGGSKRLPIQWSAWLAHTRVGPPTIQELQMDLSRQQRVQENAALIEASFQQERAQMRLLESNQSDVRSEEMPSISTADSRSSEVAPKMLPLTTENTPSASDARQRASSLPKTGSDEYQPESWTPKLGVKRGG</sequence>
<keyword evidence="4" id="KW-1185">Reference proteome</keyword>
<reference evidence="3 4" key="1">
    <citation type="journal article" date="2020" name="ISME J.">
        <title>Uncovering the hidden diversity of litter-decomposition mechanisms in mushroom-forming fungi.</title>
        <authorList>
            <person name="Floudas D."/>
            <person name="Bentzer J."/>
            <person name="Ahren D."/>
            <person name="Johansson T."/>
            <person name="Persson P."/>
            <person name="Tunlid A."/>
        </authorList>
    </citation>
    <scope>NUCLEOTIDE SEQUENCE [LARGE SCALE GENOMIC DNA]</scope>
    <source>
        <strain evidence="3 4">CBS 406.79</strain>
    </source>
</reference>
<dbReference type="GO" id="GO:0045271">
    <property type="term" value="C:respiratory chain complex I"/>
    <property type="evidence" value="ECO:0007669"/>
    <property type="project" value="InterPro"/>
</dbReference>
<dbReference type="InterPro" id="IPR052618">
    <property type="entry name" value="ComplexI_NDUFA12"/>
</dbReference>
<feature type="compositionally biased region" description="Polar residues" evidence="2">
    <location>
        <begin position="151"/>
        <end position="170"/>
    </location>
</feature>
<name>A0A8H5HUH3_9AGAR</name>
<feature type="region of interest" description="Disordered" evidence="2">
    <location>
        <begin position="119"/>
        <end position="191"/>
    </location>
</feature>
<dbReference type="PANTHER" id="PTHR32470">
    <property type="entry name" value="ADH DEHYDROGENASE [UBIQUINONE] 1 ALPHA SUBCOMPLEX ASSEMBLY FACTOR 2"/>
    <property type="match status" value="1"/>
</dbReference>
<organism evidence="3 4">
    <name type="scientific">Collybiopsis confluens</name>
    <dbReference type="NCBI Taxonomy" id="2823264"/>
    <lineage>
        <taxon>Eukaryota</taxon>
        <taxon>Fungi</taxon>
        <taxon>Dikarya</taxon>
        <taxon>Basidiomycota</taxon>
        <taxon>Agaricomycotina</taxon>
        <taxon>Agaricomycetes</taxon>
        <taxon>Agaricomycetidae</taxon>
        <taxon>Agaricales</taxon>
        <taxon>Marasmiineae</taxon>
        <taxon>Omphalotaceae</taxon>
        <taxon>Collybiopsis</taxon>
    </lineage>
</organism>
<dbReference type="GO" id="GO:0032981">
    <property type="term" value="P:mitochondrial respiratory chain complex I assembly"/>
    <property type="evidence" value="ECO:0007669"/>
    <property type="project" value="TreeGrafter"/>
</dbReference>
<evidence type="ECO:0000256" key="2">
    <source>
        <dbReference type="SAM" id="MobiDB-lite"/>
    </source>
</evidence>
<protein>
    <recommendedName>
        <fullName evidence="5">NADH dehydrogenase [ubiquinone] 1 alpha subcomplex subunit 12</fullName>
    </recommendedName>
</protein>
<dbReference type="OrthoDB" id="10255576at2759"/>
<evidence type="ECO:0008006" key="5">
    <source>
        <dbReference type="Google" id="ProtNLM"/>
    </source>
</evidence>
<dbReference type="PANTHER" id="PTHR32470:SF2">
    <property type="entry name" value="NADH DEHYDROGENASE [UBIQUINONE] 1 ALPHA SUBCOMPLEX ASSEMBLY FACTOR 2"/>
    <property type="match status" value="1"/>
</dbReference>
<dbReference type="EMBL" id="JAACJN010000021">
    <property type="protein sequence ID" value="KAF5389658.1"/>
    <property type="molecule type" value="Genomic_DNA"/>
</dbReference>
<accession>A0A8H5HUH3</accession>
<evidence type="ECO:0000256" key="1">
    <source>
        <dbReference type="ARBA" id="ARBA00007355"/>
    </source>
</evidence>
<dbReference type="AlphaFoldDB" id="A0A8H5HUH3"/>
<dbReference type="Proteomes" id="UP000518752">
    <property type="component" value="Unassembled WGS sequence"/>
</dbReference>
<comment type="caution">
    <text evidence="3">The sequence shown here is derived from an EMBL/GenBank/DDBJ whole genome shotgun (WGS) entry which is preliminary data.</text>
</comment>
<dbReference type="InterPro" id="IPR007763">
    <property type="entry name" value="NDUFA12"/>
</dbReference>
<gene>
    <name evidence="3" type="ORF">D9757_004114</name>
</gene>